<keyword evidence="2" id="KW-0808">Transferase</keyword>
<name>A0A812TA44_9DINO</name>
<evidence type="ECO:0000313" key="4">
    <source>
        <dbReference type="EMBL" id="CAE7512932.1"/>
    </source>
</evidence>
<dbReference type="Proteomes" id="UP000604046">
    <property type="component" value="Unassembled WGS sequence"/>
</dbReference>
<keyword evidence="5" id="KW-1185">Reference proteome</keyword>
<protein>
    <submittedName>
        <fullName evidence="4">Uncharacterized protein</fullName>
    </submittedName>
</protein>
<dbReference type="GO" id="GO:0008168">
    <property type="term" value="F:methyltransferase activity"/>
    <property type="evidence" value="ECO:0007669"/>
    <property type="project" value="UniProtKB-KW"/>
</dbReference>
<keyword evidence="1" id="KW-0489">Methyltransferase</keyword>
<sequence length="842" mass="91701">MPPKRSAAKSQQKPPKTLKAPKAPKAKPKASPVRSGRNASPKSSHAPTTSTSASQCNTSPTLTSRSLKRNLSGSPIKYEPIQQEAIAAFWHNCSGAAEKNKKAQKTHETASQHADSHQIEKPVSIPTQVGSSESAFELPSHQVAAAAQALVADGVAQPAAEEETPAAESAESVAEAAGAEGVQACCAEIPEAKVAAAPPTVQEPADGAMECVGGESGTAAVKTDGPAVALDSASASLETQVSQEHKTEGCNRIPENGSTESTTNVVIPSTESTNNAQVIQQTELTDKAQAIPREDSHDRHDQTDLDELAHVGDHVLGHGSTDLGEPQCLEPGESDLAHVHVPEPEHHRTDLGEQGESDLAHVPVPEHRSRDADFDSDEDASDDNDKNASRAAHHMLRQQDRKSRLGDLMRWPEKMMDRLCNMGESSTETQKNQVLHRMNERANGLRISTAFSGIDTPGIALSMMSLAIASGLGLPLEKRPRFVNLYGVEWYAKSQDELMTSPDGPSCIYGDIHNFWQDHMAAKVETLLSEGMFVTVMTDLLKSMKINSLVRADAFCVKCNKKCTVAHLHVLVGLMQPQPCCACVLCCQELPEAQPADLHVAGTPCIDFSPRGQKKGLCGPTTGHLFCWLALRLLLEDAYVIQENVPAFATHVLAAVLGHMYHVDTALLDPFELGWPIVRKRRYTVLRHKTKTGAMTQPLHQWSRLFIRQYIPEDNGVDGVGVPDWDVFLVAGPVELREELLWAAGRSQSQWQWNDTQETQETQDDENHGNGNTQPARLNPLDPTPLGPFWRALNKGEQEHLELYRTLSQGQVFQLNQDPDFGANISTARHLRTLIKNSGILW</sequence>
<feature type="region of interest" description="Disordered" evidence="3">
    <location>
        <begin position="97"/>
        <end position="136"/>
    </location>
</feature>
<organism evidence="4 5">
    <name type="scientific">Symbiodinium natans</name>
    <dbReference type="NCBI Taxonomy" id="878477"/>
    <lineage>
        <taxon>Eukaryota</taxon>
        <taxon>Sar</taxon>
        <taxon>Alveolata</taxon>
        <taxon>Dinophyceae</taxon>
        <taxon>Suessiales</taxon>
        <taxon>Symbiodiniaceae</taxon>
        <taxon>Symbiodinium</taxon>
    </lineage>
</organism>
<dbReference type="EMBL" id="CAJNDS010002527">
    <property type="protein sequence ID" value="CAE7512932.1"/>
    <property type="molecule type" value="Genomic_DNA"/>
</dbReference>
<evidence type="ECO:0000256" key="2">
    <source>
        <dbReference type="ARBA" id="ARBA00022679"/>
    </source>
</evidence>
<accession>A0A812TA44</accession>
<dbReference type="GO" id="GO:0032259">
    <property type="term" value="P:methylation"/>
    <property type="evidence" value="ECO:0007669"/>
    <property type="project" value="UniProtKB-KW"/>
</dbReference>
<feature type="region of interest" description="Disordered" evidence="3">
    <location>
        <begin position="362"/>
        <end position="403"/>
    </location>
</feature>
<evidence type="ECO:0000256" key="1">
    <source>
        <dbReference type="ARBA" id="ARBA00022603"/>
    </source>
</evidence>
<evidence type="ECO:0000313" key="5">
    <source>
        <dbReference type="Proteomes" id="UP000604046"/>
    </source>
</evidence>
<proteinExistence type="predicted"/>
<evidence type="ECO:0000256" key="3">
    <source>
        <dbReference type="SAM" id="MobiDB-lite"/>
    </source>
</evidence>
<gene>
    <name evidence="4" type="ORF">SNAT2548_LOCUS28713</name>
</gene>
<feature type="compositionally biased region" description="Polar residues" evidence="3">
    <location>
        <begin position="256"/>
        <end position="265"/>
    </location>
</feature>
<feature type="region of interest" description="Disordered" evidence="3">
    <location>
        <begin position="155"/>
        <end position="175"/>
    </location>
</feature>
<dbReference type="OrthoDB" id="425290at2759"/>
<feature type="compositionally biased region" description="Polar residues" evidence="3">
    <location>
        <begin position="55"/>
        <end position="72"/>
    </location>
</feature>
<feature type="compositionally biased region" description="Basic and acidic residues" evidence="3">
    <location>
        <begin position="98"/>
        <end position="120"/>
    </location>
</feature>
<feature type="region of interest" description="Disordered" evidence="3">
    <location>
        <begin position="238"/>
        <end position="265"/>
    </location>
</feature>
<feature type="region of interest" description="Disordered" evidence="3">
    <location>
        <begin position="751"/>
        <end position="783"/>
    </location>
</feature>
<dbReference type="Gene3D" id="3.40.50.150">
    <property type="entry name" value="Vaccinia Virus protein VP39"/>
    <property type="match status" value="1"/>
</dbReference>
<dbReference type="InterPro" id="IPR001525">
    <property type="entry name" value="C5_MeTfrase"/>
</dbReference>
<feature type="compositionally biased region" description="Polar residues" evidence="3">
    <location>
        <begin position="125"/>
        <end position="134"/>
    </location>
</feature>
<dbReference type="SUPFAM" id="SSF53335">
    <property type="entry name" value="S-adenosyl-L-methionine-dependent methyltransferases"/>
    <property type="match status" value="1"/>
</dbReference>
<comment type="caution">
    <text evidence="4">The sequence shown here is derived from an EMBL/GenBank/DDBJ whole genome shotgun (WGS) entry which is preliminary data.</text>
</comment>
<feature type="region of interest" description="Disordered" evidence="3">
    <location>
        <begin position="1"/>
        <end position="72"/>
    </location>
</feature>
<dbReference type="AlphaFoldDB" id="A0A812TA44"/>
<reference evidence="4" key="1">
    <citation type="submission" date="2021-02" db="EMBL/GenBank/DDBJ databases">
        <authorList>
            <person name="Dougan E. K."/>
            <person name="Rhodes N."/>
            <person name="Thang M."/>
            <person name="Chan C."/>
        </authorList>
    </citation>
    <scope>NUCLEOTIDE SEQUENCE</scope>
</reference>
<feature type="compositionally biased region" description="Basic and acidic residues" evidence="3">
    <location>
        <begin position="364"/>
        <end position="373"/>
    </location>
</feature>
<dbReference type="Pfam" id="PF00145">
    <property type="entry name" value="DNA_methylase"/>
    <property type="match status" value="1"/>
</dbReference>
<feature type="compositionally biased region" description="Low complexity" evidence="3">
    <location>
        <begin position="39"/>
        <end position="54"/>
    </location>
</feature>
<dbReference type="InterPro" id="IPR029063">
    <property type="entry name" value="SAM-dependent_MTases_sf"/>
</dbReference>
<feature type="compositionally biased region" description="Low complexity" evidence="3">
    <location>
        <begin position="166"/>
        <end position="175"/>
    </location>
</feature>